<sequence>MTEAAHASHDQQATHHHDHAGHHHDHHAGHGGSGLGSMAASATLHCLTGCAIGEILGLVVGTAVGLGNGQTIALSIALAFVFGYTLSSLPLLRGDLTLGVALRLVLAADTVSILTMEVVDNIVMAVISGAMNAGLVNAVFWVGMSISLVAAFAAAYPVNRYLLARGKGHALAHEHHSGTGTVNVTGARRLIPVLPTGALAAALAAFILGGLVVSVADGLSVPAAPAHAATSTG</sequence>
<feature type="compositionally biased region" description="Basic residues" evidence="1">
    <location>
        <begin position="16"/>
        <end position="29"/>
    </location>
</feature>
<keyword evidence="2" id="KW-0472">Membrane</keyword>
<comment type="caution">
    <text evidence="4">The sequence shown here is derived from an EMBL/GenBank/DDBJ whole genome shotgun (WGS) entry which is preliminary data.</text>
</comment>
<feature type="transmembrane region" description="Helical" evidence="2">
    <location>
        <begin position="44"/>
        <end position="66"/>
    </location>
</feature>
<protein>
    <recommendedName>
        <fullName evidence="3">DUF4396 domain-containing protein</fullName>
    </recommendedName>
</protein>
<feature type="region of interest" description="Disordered" evidence="1">
    <location>
        <begin position="1"/>
        <end position="34"/>
    </location>
</feature>
<gene>
    <name evidence="4" type="ORF">GCM10009858_04590</name>
</gene>
<evidence type="ECO:0000256" key="1">
    <source>
        <dbReference type="SAM" id="MobiDB-lite"/>
    </source>
</evidence>
<evidence type="ECO:0000259" key="3">
    <source>
        <dbReference type="Pfam" id="PF14342"/>
    </source>
</evidence>
<keyword evidence="2" id="KW-0812">Transmembrane</keyword>
<evidence type="ECO:0000313" key="5">
    <source>
        <dbReference type="Proteomes" id="UP001500730"/>
    </source>
</evidence>
<feature type="transmembrane region" description="Helical" evidence="2">
    <location>
        <begin position="139"/>
        <end position="158"/>
    </location>
</feature>
<feature type="transmembrane region" description="Helical" evidence="2">
    <location>
        <begin position="198"/>
        <end position="216"/>
    </location>
</feature>
<feature type="transmembrane region" description="Helical" evidence="2">
    <location>
        <begin position="104"/>
        <end position="127"/>
    </location>
</feature>
<feature type="compositionally biased region" description="Basic and acidic residues" evidence="1">
    <location>
        <begin position="1"/>
        <end position="15"/>
    </location>
</feature>
<evidence type="ECO:0000256" key="2">
    <source>
        <dbReference type="SAM" id="Phobius"/>
    </source>
</evidence>
<accession>A0ABN3KRK7</accession>
<evidence type="ECO:0000313" key="4">
    <source>
        <dbReference type="EMBL" id="GAA2470384.1"/>
    </source>
</evidence>
<proteinExistence type="predicted"/>
<dbReference type="RefSeq" id="WP_344252577.1">
    <property type="nucleotide sequence ID" value="NZ_BAAARE010000002.1"/>
</dbReference>
<dbReference type="InterPro" id="IPR025509">
    <property type="entry name" value="DUF4396"/>
</dbReference>
<dbReference type="EMBL" id="BAAARE010000002">
    <property type="protein sequence ID" value="GAA2470384.1"/>
    <property type="molecule type" value="Genomic_DNA"/>
</dbReference>
<reference evidence="4 5" key="1">
    <citation type="journal article" date="2019" name="Int. J. Syst. Evol. Microbiol.">
        <title>The Global Catalogue of Microorganisms (GCM) 10K type strain sequencing project: providing services to taxonomists for standard genome sequencing and annotation.</title>
        <authorList>
            <consortium name="The Broad Institute Genomics Platform"/>
            <consortium name="The Broad Institute Genome Sequencing Center for Infectious Disease"/>
            <person name="Wu L."/>
            <person name="Ma J."/>
        </authorList>
    </citation>
    <scope>NUCLEOTIDE SEQUENCE [LARGE SCALE GENOMIC DNA]</scope>
    <source>
        <strain evidence="4 5">JCM 16259</strain>
    </source>
</reference>
<organism evidence="4 5">
    <name type="scientific">Terrabacter carboxydivorans</name>
    <dbReference type="NCBI Taxonomy" id="619730"/>
    <lineage>
        <taxon>Bacteria</taxon>
        <taxon>Bacillati</taxon>
        <taxon>Actinomycetota</taxon>
        <taxon>Actinomycetes</taxon>
        <taxon>Micrococcales</taxon>
        <taxon>Intrasporangiaceae</taxon>
        <taxon>Terrabacter</taxon>
    </lineage>
</organism>
<dbReference type="Pfam" id="PF14342">
    <property type="entry name" value="DUF4396"/>
    <property type="match status" value="1"/>
</dbReference>
<dbReference type="Proteomes" id="UP001500730">
    <property type="component" value="Unassembled WGS sequence"/>
</dbReference>
<keyword evidence="5" id="KW-1185">Reference proteome</keyword>
<feature type="domain" description="DUF4396" evidence="3">
    <location>
        <begin position="38"/>
        <end position="168"/>
    </location>
</feature>
<name>A0ABN3KRK7_9MICO</name>
<feature type="transmembrane region" description="Helical" evidence="2">
    <location>
        <begin position="72"/>
        <end position="92"/>
    </location>
</feature>
<keyword evidence="2" id="KW-1133">Transmembrane helix</keyword>